<keyword evidence="4 9" id="KW-0808">Transferase</keyword>
<keyword evidence="3 9" id="KW-0028">Amino-acid biosynthesis</keyword>
<dbReference type="UniPathway" id="UPA00068">
    <property type="reaction ID" value="UER00107"/>
</dbReference>
<protein>
    <recommendedName>
        <fullName evidence="9">Acetylglutamate kinase</fullName>
        <ecNumber evidence="9">2.7.2.8</ecNumber>
    </recommendedName>
    <alternativeName>
        <fullName evidence="9">N-acetyl-L-glutamate 5-phosphotransferase</fullName>
    </alternativeName>
    <alternativeName>
        <fullName evidence="9">NAG kinase</fullName>
        <shortName evidence="9">NAGK</shortName>
    </alternativeName>
</protein>
<evidence type="ECO:0000256" key="9">
    <source>
        <dbReference type="HAMAP-Rule" id="MF_00082"/>
    </source>
</evidence>
<feature type="domain" description="Aspartate/glutamate/uridylate kinase" evidence="10">
    <location>
        <begin position="5"/>
        <end position="242"/>
    </location>
</feature>
<feature type="site" description="Transition state stabilizer" evidence="9">
    <location>
        <position position="224"/>
    </location>
</feature>
<dbReference type="HAMAP" id="MF_00082">
    <property type="entry name" value="ArgB"/>
    <property type="match status" value="1"/>
</dbReference>
<dbReference type="Pfam" id="PF00696">
    <property type="entry name" value="AA_kinase"/>
    <property type="match status" value="1"/>
</dbReference>
<dbReference type="PANTHER" id="PTHR23342:SF0">
    <property type="entry name" value="N-ACETYLGLUTAMATE SYNTHASE, MITOCHONDRIAL"/>
    <property type="match status" value="1"/>
</dbReference>
<evidence type="ECO:0000256" key="8">
    <source>
        <dbReference type="ARBA" id="ARBA00048141"/>
    </source>
</evidence>
<comment type="pathway">
    <text evidence="1 9">Amino-acid biosynthesis; L-arginine biosynthesis; N(2)-acetyl-L-ornithine from L-glutamate: step 2/4.</text>
</comment>
<evidence type="ECO:0000256" key="1">
    <source>
        <dbReference type="ARBA" id="ARBA00004828"/>
    </source>
</evidence>
<comment type="caution">
    <text evidence="11">The sequence shown here is derived from an EMBL/GenBank/DDBJ whole genome shotgun (WGS) entry which is preliminary data.</text>
</comment>
<dbReference type="GO" id="GO:0003991">
    <property type="term" value="F:acetylglutamate kinase activity"/>
    <property type="evidence" value="ECO:0007669"/>
    <property type="project" value="UniProtKB-UniRule"/>
</dbReference>
<keyword evidence="5 9" id="KW-0547">Nucleotide-binding</keyword>
<dbReference type="PIRSF" id="PIRSF000728">
    <property type="entry name" value="NAGK"/>
    <property type="match status" value="1"/>
</dbReference>
<evidence type="ECO:0000259" key="10">
    <source>
        <dbReference type="Pfam" id="PF00696"/>
    </source>
</evidence>
<dbReference type="EMBL" id="RQPJ01000002">
    <property type="protein sequence ID" value="RTE54438.1"/>
    <property type="molecule type" value="Genomic_DNA"/>
</dbReference>
<keyword evidence="9" id="KW-0963">Cytoplasm</keyword>
<evidence type="ECO:0000256" key="4">
    <source>
        <dbReference type="ARBA" id="ARBA00022679"/>
    </source>
</evidence>
<sequence>MKQKLSIIKIGGNVIENQKELNRFLDVFAAMEGPKILVHGGGKLATQIAEKLGIESKMVGGRRITDEEGLKVITMVYGGLANKNIVAQLQAKGTNAIGLSGADGNAIRAVKRPVKEIDYGFAGDVEEVNAQAVDKLLQANFVPVFCAITHNGDGQLLNTNADTIASEVAIGMSKDYDTTLYYCFEKKGVLMDIADESSVVKHLEPGNYKELLQQKIIADGMLPKLENCFHALHKNVGKVCIGDIEMLDSNATLFTTITL</sequence>
<evidence type="ECO:0000313" key="12">
    <source>
        <dbReference type="Proteomes" id="UP000267585"/>
    </source>
</evidence>
<evidence type="ECO:0000256" key="7">
    <source>
        <dbReference type="ARBA" id="ARBA00022840"/>
    </source>
</evidence>
<evidence type="ECO:0000256" key="2">
    <source>
        <dbReference type="ARBA" id="ARBA00022571"/>
    </source>
</evidence>
<feature type="binding site" evidence="9">
    <location>
        <begin position="41"/>
        <end position="42"/>
    </location>
    <ligand>
        <name>substrate</name>
    </ligand>
</feature>
<dbReference type="GO" id="GO:0005524">
    <property type="term" value="F:ATP binding"/>
    <property type="evidence" value="ECO:0007669"/>
    <property type="project" value="UniProtKB-UniRule"/>
</dbReference>
<evidence type="ECO:0000256" key="3">
    <source>
        <dbReference type="ARBA" id="ARBA00022605"/>
    </source>
</evidence>
<comment type="function">
    <text evidence="9">Catalyzes the ATP-dependent phosphorylation of N-acetyl-L-glutamate.</text>
</comment>
<evidence type="ECO:0000256" key="6">
    <source>
        <dbReference type="ARBA" id="ARBA00022777"/>
    </source>
</evidence>
<keyword evidence="12" id="KW-1185">Reference proteome</keyword>
<feature type="binding site" evidence="9">
    <location>
        <position position="63"/>
    </location>
    <ligand>
        <name>substrate</name>
    </ligand>
</feature>
<dbReference type="RefSeq" id="WP_126161171.1">
    <property type="nucleotide sequence ID" value="NZ_RQPJ01000002.1"/>
</dbReference>
<keyword evidence="2 9" id="KW-0055">Arginine biosynthesis</keyword>
<dbReference type="OrthoDB" id="9803155at2"/>
<dbReference type="GO" id="GO:0042450">
    <property type="term" value="P:L-arginine biosynthetic process via ornithine"/>
    <property type="evidence" value="ECO:0007669"/>
    <property type="project" value="UniProtKB-UniRule"/>
</dbReference>
<comment type="similarity">
    <text evidence="9">Belongs to the acetylglutamate kinase family. ArgB subfamily.</text>
</comment>
<accession>A0A3S0AFF0</accession>
<dbReference type="SUPFAM" id="SSF53633">
    <property type="entry name" value="Carbamate kinase-like"/>
    <property type="match status" value="1"/>
</dbReference>
<dbReference type="InterPro" id="IPR001048">
    <property type="entry name" value="Asp/Glu/Uridylate_kinase"/>
</dbReference>
<keyword evidence="6 9" id="KW-0418">Kinase</keyword>
<dbReference type="CDD" id="cd04238">
    <property type="entry name" value="AAK_NAGK-like"/>
    <property type="match status" value="1"/>
</dbReference>
<dbReference type="InterPro" id="IPR004662">
    <property type="entry name" value="AcgluKinase_fam"/>
</dbReference>
<evidence type="ECO:0000313" key="11">
    <source>
        <dbReference type="EMBL" id="RTE54438.1"/>
    </source>
</evidence>
<name>A0A3S0AFF0_9FLAO</name>
<dbReference type="InterPro" id="IPR037528">
    <property type="entry name" value="ArgB"/>
</dbReference>
<feature type="binding site" evidence="9">
    <location>
        <position position="158"/>
    </location>
    <ligand>
        <name>substrate</name>
    </ligand>
</feature>
<dbReference type="InterPro" id="IPR036393">
    <property type="entry name" value="AceGlu_kinase-like_sf"/>
</dbReference>
<proteinExistence type="inferred from homology"/>
<comment type="catalytic activity">
    <reaction evidence="8 9">
        <text>N-acetyl-L-glutamate + ATP = N-acetyl-L-glutamyl 5-phosphate + ADP</text>
        <dbReference type="Rhea" id="RHEA:14629"/>
        <dbReference type="ChEBI" id="CHEBI:30616"/>
        <dbReference type="ChEBI" id="CHEBI:44337"/>
        <dbReference type="ChEBI" id="CHEBI:57936"/>
        <dbReference type="ChEBI" id="CHEBI:456216"/>
        <dbReference type="EC" id="2.7.2.8"/>
    </reaction>
</comment>
<dbReference type="NCBIfam" id="TIGR00761">
    <property type="entry name" value="argB"/>
    <property type="match status" value="1"/>
</dbReference>
<gene>
    <name evidence="9 11" type="primary">argB</name>
    <name evidence="11" type="ORF">EHW67_04540</name>
</gene>
<reference evidence="11 12" key="1">
    <citation type="submission" date="2018-11" db="EMBL/GenBank/DDBJ databases">
        <title>Arenibacter aquaticus sp.nov., a marine bacterium isolated from surface seawater in the South China Sea.</title>
        <authorList>
            <person name="Guo J."/>
            <person name="Sun J."/>
        </authorList>
    </citation>
    <scope>NUCLEOTIDE SEQUENCE [LARGE SCALE GENOMIC DNA]</scope>
    <source>
        <strain evidence="11 12">GUO666</strain>
    </source>
</reference>
<comment type="subcellular location">
    <subcellularLocation>
        <location evidence="9">Cytoplasm</location>
    </subcellularLocation>
</comment>
<feature type="site" description="Transition state stabilizer" evidence="9">
    <location>
        <position position="9"/>
    </location>
</feature>
<keyword evidence="7 9" id="KW-0067">ATP-binding</keyword>
<dbReference type="GO" id="GO:0005737">
    <property type="term" value="C:cytoplasm"/>
    <property type="evidence" value="ECO:0007669"/>
    <property type="project" value="UniProtKB-SubCell"/>
</dbReference>
<evidence type="ECO:0000256" key="5">
    <source>
        <dbReference type="ARBA" id="ARBA00022741"/>
    </source>
</evidence>
<dbReference type="Gene3D" id="3.40.1160.10">
    <property type="entry name" value="Acetylglutamate kinase-like"/>
    <property type="match status" value="1"/>
</dbReference>
<dbReference type="PANTHER" id="PTHR23342">
    <property type="entry name" value="N-ACETYLGLUTAMATE SYNTHASE"/>
    <property type="match status" value="1"/>
</dbReference>
<dbReference type="EC" id="2.7.2.8" evidence="9"/>
<dbReference type="Proteomes" id="UP000267585">
    <property type="component" value="Unassembled WGS sequence"/>
</dbReference>
<organism evidence="11 12">
    <name type="scientific">Arenibacter aquaticus</name>
    <dbReference type="NCBI Taxonomy" id="2489054"/>
    <lineage>
        <taxon>Bacteria</taxon>
        <taxon>Pseudomonadati</taxon>
        <taxon>Bacteroidota</taxon>
        <taxon>Flavobacteriia</taxon>
        <taxon>Flavobacteriales</taxon>
        <taxon>Flavobacteriaceae</taxon>
        <taxon>Arenibacter</taxon>
    </lineage>
</organism>
<dbReference type="AlphaFoldDB" id="A0A3S0AFF0"/>